<protein>
    <submittedName>
        <fullName evidence="1">Uncharacterized protein</fullName>
    </submittedName>
</protein>
<accession>A6F2P6</accession>
<gene>
    <name evidence="1" type="ORF">MDG893_16157</name>
</gene>
<sequence>MLEALMTKHGATRKNLRNCKSYFFDKVDCGNFSFLDKFLFYPEPTFDGWQRLFDEEVEETVTDQNVKTLNNMFCGQLADYFFCIEDQDYYFKTTFGDVYDKDRKFPLRINQESQYRTIAITENAIFLQLVNRMSKWLKAKDSKEQGIARFNERYFESLLPVIDTAPFIAGSDIPRETSDGSAKPDITRAGLRTILKFSIEQPQTESGNERFEAARRLTEILMDYADDLADLRSLYAEAKRI</sequence>
<dbReference type="STRING" id="443152.MDG893_16157"/>
<name>A6F2P6_9GAMM</name>
<keyword evidence="2" id="KW-1185">Reference proteome</keyword>
<dbReference type="EMBL" id="ABCP01000025">
    <property type="protein sequence ID" value="EDM46991.1"/>
    <property type="molecule type" value="Genomic_DNA"/>
</dbReference>
<reference evidence="1 2" key="1">
    <citation type="submission" date="2007-06" db="EMBL/GenBank/DDBJ databases">
        <authorList>
            <person name="Green D."/>
            <person name="Ferriera S."/>
            <person name="Johnson J."/>
            <person name="Kravitz S."/>
            <person name="Beeson K."/>
            <person name="Sutton G."/>
            <person name="Rogers Y.-H."/>
            <person name="Friedman R."/>
            <person name="Frazier M."/>
            <person name="Venter J.C."/>
        </authorList>
    </citation>
    <scope>NUCLEOTIDE SEQUENCE [LARGE SCALE GENOMIC DNA]</scope>
    <source>
        <strain evidence="1 2">DG893</strain>
    </source>
</reference>
<comment type="caution">
    <text evidence="1">The sequence shown here is derived from an EMBL/GenBank/DDBJ whole genome shotgun (WGS) entry which is preliminary data.</text>
</comment>
<dbReference type="AlphaFoldDB" id="A6F2P6"/>
<dbReference type="Proteomes" id="UP000005856">
    <property type="component" value="Unassembled WGS sequence"/>
</dbReference>
<evidence type="ECO:0000313" key="2">
    <source>
        <dbReference type="Proteomes" id="UP000005856"/>
    </source>
</evidence>
<proteinExistence type="predicted"/>
<organism evidence="1 2">
    <name type="scientific">Marinobacter algicola DG893</name>
    <dbReference type="NCBI Taxonomy" id="443152"/>
    <lineage>
        <taxon>Bacteria</taxon>
        <taxon>Pseudomonadati</taxon>
        <taxon>Pseudomonadota</taxon>
        <taxon>Gammaproteobacteria</taxon>
        <taxon>Pseudomonadales</taxon>
        <taxon>Marinobacteraceae</taxon>
        <taxon>Marinobacter</taxon>
    </lineage>
</organism>
<evidence type="ECO:0000313" key="1">
    <source>
        <dbReference type="EMBL" id="EDM46991.1"/>
    </source>
</evidence>